<name>A0A9W4GDG8_BLUGR</name>
<feature type="compositionally biased region" description="Low complexity" evidence="1">
    <location>
        <begin position="41"/>
        <end position="52"/>
    </location>
</feature>
<sequence length="340" mass="34834">MSFTMLGSWSKLFSLVFLICIAHPVCALPKGGQDSNDSKGKATSTAASASGTLGQATDGSVILDKTVQINGLPIRYRISAPADQFTAASGVPGAKADSSQAGANGLNVLLHGDGGTSFFDFPNQAVQDGLMGVVVLAPNNKRFWGGGSGLQRTDGVAHAAAVNSLIQKQLAQDVAFDPSRVFFTGVSGGSLLLSGFFVPAFGATYKTGVVLNCGALTPQVNVVDSSTLISKMKIHFQSTQDELASLQGELPRAIAAYESLATDAGLSADQIGALQTVDNSPNGGGHCAFDGKDFVSGVQLIASNYANIISDNPSGKVPGIKQSVLKSVVGNEKISFSSAT</sequence>
<organism evidence="3 4">
    <name type="scientific">Blumeria graminis f. sp. triticale</name>
    <dbReference type="NCBI Taxonomy" id="1689686"/>
    <lineage>
        <taxon>Eukaryota</taxon>
        <taxon>Fungi</taxon>
        <taxon>Dikarya</taxon>
        <taxon>Ascomycota</taxon>
        <taxon>Pezizomycotina</taxon>
        <taxon>Leotiomycetes</taxon>
        <taxon>Erysiphales</taxon>
        <taxon>Erysiphaceae</taxon>
        <taxon>Blumeria</taxon>
    </lineage>
</organism>
<feature type="signal peptide" evidence="2">
    <location>
        <begin position="1"/>
        <end position="27"/>
    </location>
</feature>
<evidence type="ECO:0000313" key="3">
    <source>
        <dbReference type="EMBL" id="CAD6501532.1"/>
    </source>
</evidence>
<feature type="region of interest" description="Disordered" evidence="1">
    <location>
        <begin position="32"/>
        <end position="52"/>
    </location>
</feature>
<dbReference type="SUPFAM" id="SSF53474">
    <property type="entry name" value="alpha/beta-Hydrolases"/>
    <property type="match status" value="1"/>
</dbReference>
<feature type="chain" id="PRO_5040989488" evidence="2">
    <location>
        <begin position="28"/>
        <end position="340"/>
    </location>
</feature>
<protein>
    <submittedName>
        <fullName evidence="3">BgTH12-01784</fullName>
    </submittedName>
</protein>
<comment type="caution">
    <text evidence="3">The sequence shown here is derived from an EMBL/GenBank/DDBJ whole genome shotgun (WGS) entry which is preliminary data.</text>
</comment>
<evidence type="ECO:0000313" key="4">
    <source>
        <dbReference type="Proteomes" id="UP000683417"/>
    </source>
</evidence>
<dbReference type="AlphaFoldDB" id="A0A9W4GDG8"/>
<dbReference type="Proteomes" id="UP000683417">
    <property type="component" value="Unassembled WGS sequence"/>
</dbReference>
<accession>A0A9W4GDG8</accession>
<evidence type="ECO:0000256" key="1">
    <source>
        <dbReference type="SAM" id="MobiDB-lite"/>
    </source>
</evidence>
<dbReference type="InterPro" id="IPR029058">
    <property type="entry name" value="AB_hydrolase_fold"/>
</dbReference>
<proteinExistence type="predicted"/>
<reference evidence="3" key="1">
    <citation type="submission" date="2020-10" db="EMBL/GenBank/DDBJ databases">
        <authorList>
            <person name="Muller C M."/>
        </authorList>
    </citation>
    <scope>NUCLEOTIDE SEQUENCE</scope>
    <source>
        <strain evidence="3">THUN-12</strain>
    </source>
</reference>
<dbReference type="EMBL" id="CAJHIT010000005">
    <property type="protein sequence ID" value="CAD6501532.1"/>
    <property type="molecule type" value="Genomic_DNA"/>
</dbReference>
<gene>
    <name evidence="3" type="ORF">BGTH12_LOCUS2890</name>
</gene>
<keyword evidence="2" id="KW-0732">Signal</keyword>
<evidence type="ECO:0000256" key="2">
    <source>
        <dbReference type="SAM" id="SignalP"/>
    </source>
</evidence>
<dbReference type="Gene3D" id="3.40.50.1820">
    <property type="entry name" value="alpha/beta hydrolase"/>
    <property type="match status" value="1"/>
</dbReference>